<dbReference type="PANTHER" id="PTHR46005:SF4">
    <property type="entry name" value="RHO GTPASE-ACTIVATING PROTEIN 190"/>
    <property type="match status" value="1"/>
</dbReference>
<dbReference type="AlphaFoldDB" id="A0AAV7JZL2"/>
<dbReference type="GO" id="GO:0005829">
    <property type="term" value="C:cytosol"/>
    <property type="evidence" value="ECO:0007669"/>
    <property type="project" value="TreeGrafter"/>
</dbReference>
<dbReference type="GO" id="GO:0005096">
    <property type="term" value="F:GTPase activator activity"/>
    <property type="evidence" value="ECO:0007669"/>
    <property type="project" value="TreeGrafter"/>
</dbReference>
<proteinExistence type="predicted"/>
<reference evidence="1 2" key="1">
    <citation type="journal article" date="2023" name="BMC Biol.">
        <title>The compact genome of the sponge Oopsacas minuta (Hexactinellida) is lacking key metazoan core genes.</title>
        <authorList>
            <person name="Santini S."/>
            <person name="Schenkelaars Q."/>
            <person name="Jourda C."/>
            <person name="Duchesne M."/>
            <person name="Belahbib H."/>
            <person name="Rocher C."/>
            <person name="Selva M."/>
            <person name="Riesgo A."/>
            <person name="Vervoort M."/>
            <person name="Leys S.P."/>
            <person name="Kodjabachian L."/>
            <person name="Le Bivic A."/>
            <person name="Borchiellini C."/>
            <person name="Claverie J.M."/>
            <person name="Renard E."/>
        </authorList>
    </citation>
    <scope>NUCLEOTIDE SEQUENCE [LARGE SCALE GENOMIC DNA]</scope>
    <source>
        <strain evidence="1">SPO-2</strain>
    </source>
</reference>
<protein>
    <submittedName>
        <fullName evidence="1">Rho GTPase-activating protein</fullName>
    </submittedName>
</protein>
<evidence type="ECO:0000313" key="2">
    <source>
        <dbReference type="Proteomes" id="UP001165289"/>
    </source>
</evidence>
<gene>
    <name evidence="1" type="ORF">LOD99_803</name>
</gene>
<accession>A0AAV7JZL2</accession>
<comment type="caution">
    <text evidence="1">The sequence shown here is derived from an EMBL/GenBank/DDBJ whole genome shotgun (WGS) entry which is preliminary data.</text>
</comment>
<name>A0AAV7JZL2_9METZ</name>
<evidence type="ECO:0000313" key="1">
    <source>
        <dbReference type="EMBL" id="KAI6654407.1"/>
    </source>
</evidence>
<dbReference type="InterPro" id="IPR027417">
    <property type="entry name" value="P-loop_NTPase"/>
</dbReference>
<dbReference type="GO" id="GO:0007266">
    <property type="term" value="P:Rho protein signal transduction"/>
    <property type="evidence" value="ECO:0007669"/>
    <property type="project" value="TreeGrafter"/>
</dbReference>
<sequence length="95" mass="10912">MAKNTPIVLSLSIVGKPSAGGDVGVGKSSLCNRLMRRDLDDFTPDKHKSTISQTDFVSPVINHKGLKRIYQIFEYSFEIYERMFVLIKKYWFHTV</sequence>
<dbReference type="EMBL" id="JAKMXF010000222">
    <property type="protein sequence ID" value="KAI6654407.1"/>
    <property type="molecule type" value="Genomic_DNA"/>
</dbReference>
<dbReference type="SUPFAM" id="SSF52540">
    <property type="entry name" value="P-loop containing nucleoside triphosphate hydrolases"/>
    <property type="match status" value="1"/>
</dbReference>
<dbReference type="Proteomes" id="UP001165289">
    <property type="component" value="Unassembled WGS sequence"/>
</dbReference>
<organism evidence="1 2">
    <name type="scientific">Oopsacas minuta</name>
    <dbReference type="NCBI Taxonomy" id="111878"/>
    <lineage>
        <taxon>Eukaryota</taxon>
        <taxon>Metazoa</taxon>
        <taxon>Porifera</taxon>
        <taxon>Hexactinellida</taxon>
        <taxon>Hexasterophora</taxon>
        <taxon>Lyssacinosida</taxon>
        <taxon>Leucopsacidae</taxon>
        <taxon>Oopsacas</taxon>
    </lineage>
</organism>
<dbReference type="Gene3D" id="3.40.50.300">
    <property type="entry name" value="P-loop containing nucleotide triphosphate hydrolases"/>
    <property type="match status" value="1"/>
</dbReference>
<keyword evidence="2" id="KW-1185">Reference proteome</keyword>
<dbReference type="InterPro" id="IPR051978">
    <property type="entry name" value="Rho-GAP_domain"/>
</dbReference>
<dbReference type="GO" id="GO:0008361">
    <property type="term" value="P:regulation of cell size"/>
    <property type="evidence" value="ECO:0007669"/>
    <property type="project" value="TreeGrafter"/>
</dbReference>
<dbReference type="PANTHER" id="PTHR46005">
    <property type="entry name" value="RHO GTPASE-ACTIVATING PROTEIN 190"/>
    <property type="match status" value="1"/>
</dbReference>